<dbReference type="InterPro" id="IPR052206">
    <property type="entry name" value="Retinol_saturase"/>
</dbReference>
<feature type="transmembrane region" description="Helical" evidence="7">
    <location>
        <begin position="18"/>
        <end position="36"/>
    </location>
</feature>
<name>F2ULW0_SALR5</name>
<dbReference type="InterPro" id="IPR036188">
    <property type="entry name" value="FAD/NAD-bd_sf"/>
</dbReference>
<evidence type="ECO:0000256" key="1">
    <source>
        <dbReference type="ARBA" id="ARBA00005855"/>
    </source>
</evidence>
<evidence type="ECO:0000313" key="9">
    <source>
        <dbReference type="Proteomes" id="UP000007799"/>
    </source>
</evidence>
<dbReference type="Pfam" id="PF13450">
    <property type="entry name" value="NAD_binding_8"/>
    <property type="match status" value="1"/>
</dbReference>
<dbReference type="Gene3D" id="3.50.50.60">
    <property type="entry name" value="FAD/NAD(P)-binding domain"/>
    <property type="match status" value="2"/>
</dbReference>
<keyword evidence="4" id="KW-0274">FAD</keyword>
<dbReference type="PANTHER" id="PTHR46091">
    <property type="entry name" value="BLR7054 PROTEIN"/>
    <property type="match status" value="1"/>
</dbReference>
<dbReference type="FunCoup" id="F2ULW0">
    <property type="interactions" value="248"/>
</dbReference>
<gene>
    <name evidence="8" type="ORF">PTSG_08987</name>
</gene>
<dbReference type="EMBL" id="GL832981">
    <property type="protein sequence ID" value="EGD78109.1"/>
    <property type="molecule type" value="Genomic_DNA"/>
</dbReference>
<evidence type="ECO:0000256" key="5">
    <source>
        <dbReference type="ARBA" id="ARBA00022857"/>
    </source>
</evidence>
<accession>F2ULW0</accession>
<dbReference type="GeneID" id="16070339"/>
<sequence>MGVIANSLGAVFGVLPPWMTALVLVGGVVLAIVVYLRQEKSARLPRSYIPRQPLTEEEMPKHATEIHRDVYSRKKLPKDIDVIIIGSGISALTLGGLLSRCGRRVLVLEQHYIAGGATHMFEERGYEFDTGVHYIGNVSRRQPILDLVSEGKIEWDLMGETPQDIPKVYDEIAIGDHVYGLPAGRQAFIDTLAKRFPSERAGIEKWVQMCRHASRQDQYFTLKVVRPAWLARLLLRFMGGAFYKVFNMTALEAAQSVTDNKELQAVLLGQFGDHGQTPSKASFFMHASVVNHYIRGGYYPRGGSTVFAKKMIPAIERMGGRVLVQQYVDEVIVENNTAVGVRMRNGDVIRAREAVVSSAGVFNTYERLLHGDLVPDTILDKIEAIGPSCSMVYLFVGMRGTAEELGLRTSNIWHYPHADFDKVLEDVADDPETAPLPLFVGLPSAKDSTWKQRHGNTSTAVILTMCPHSVWEEWEGTEQGKRGEAYEAKKKMFGERMLEGFFHYYPKCRGKVDYTDVGSSLTFNHYLNSLRGEVYGLANDAARFAEHDWLRPETNIKNFYLTGQDIVTVGVTGALMAGVLTAHSMLGYGTLSDLFSGRNVIEDIMHLDKQQRSNS</sequence>
<dbReference type="RefSeq" id="XP_004989785.1">
    <property type="nucleotide sequence ID" value="XM_004989728.1"/>
</dbReference>
<keyword evidence="9" id="KW-1185">Reference proteome</keyword>
<evidence type="ECO:0000256" key="7">
    <source>
        <dbReference type="SAM" id="Phobius"/>
    </source>
</evidence>
<keyword evidence="7" id="KW-1133">Transmembrane helix</keyword>
<dbReference type="Proteomes" id="UP000007799">
    <property type="component" value="Unassembled WGS sequence"/>
</dbReference>
<dbReference type="AlphaFoldDB" id="F2ULW0"/>
<proteinExistence type="inferred from homology"/>
<dbReference type="InParanoid" id="F2ULW0"/>
<comment type="similarity">
    <text evidence="1">Belongs to the carotenoid/retinoid oxidoreductase family. CrtISO subfamily.</text>
</comment>
<reference evidence="8" key="1">
    <citation type="submission" date="2009-08" db="EMBL/GenBank/DDBJ databases">
        <title>Annotation of Salpingoeca rosetta.</title>
        <authorList>
            <consortium name="The Broad Institute Genome Sequencing Platform"/>
            <person name="Russ C."/>
            <person name="Cuomo C."/>
            <person name="Burger G."/>
            <person name="Gray M.W."/>
            <person name="Holland P.W.H."/>
            <person name="King N."/>
            <person name="Lang F.B.F."/>
            <person name="Roger A.J."/>
            <person name="Ruiz-Trillo I."/>
            <person name="Young S.K."/>
            <person name="Zeng Q."/>
            <person name="Gargeya S."/>
            <person name="Alvarado L."/>
            <person name="Berlin A."/>
            <person name="Chapman S.B."/>
            <person name="Chen Z."/>
            <person name="Freedman E."/>
            <person name="Gellesch M."/>
            <person name="Goldberg J."/>
            <person name="Griggs A."/>
            <person name="Gujja S."/>
            <person name="Heilman E."/>
            <person name="Heiman D."/>
            <person name="Howarth C."/>
            <person name="Mehta T."/>
            <person name="Neiman D."/>
            <person name="Pearson M."/>
            <person name="Roberts A."/>
            <person name="Saif S."/>
            <person name="Shea T."/>
            <person name="Shenoy N."/>
            <person name="Sisk P."/>
            <person name="Stolte C."/>
            <person name="Sykes S."/>
            <person name="White J."/>
            <person name="Yandava C."/>
            <person name="Haas B."/>
            <person name="Nusbaum C."/>
            <person name="Birren B."/>
        </authorList>
    </citation>
    <scope>NUCLEOTIDE SEQUENCE [LARGE SCALE GENOMIC DNA]</scope>
    <source>
        <strain evidence="8">ATCC 50818</strain>
    </source>
</reference>
<keyword evidence="3" id="KW-0732">Signal</keyword>
<dbReference type="OMA" id="EPWHPGK"/>
<keyword evidence="7" id="KW-0812">Transmembrane</keyword>
<keyword evidence="6" id="KW-0520">NAD</keyword>
<evidence type="ECO:0000256" key="6">
    <source>
        <dbReference type="ARBA" id="ARBA00023027"/>
    </source>
</evidence>
<keyword evidence="7" id="KW-0472">Membrane</keyword>
<evidence type="ECO:0000256" key="3">
    <source>
        <dbReference type="ARBA" id="ARBA00022729"/>
    </source>
</evidence>
<organism evidence="9">
    <name type="scientific">Salpingoeca rosetta (strain ATCC 50818 / BSB-021)</name>
    <dbReference type="NCBI Taxonomy" id="946362"/>
    <lineage>
        <taxon>Eukaryota</taxon>
        <taxon>Choanoflagellata</taxon>
        <taxon>Craspedida</taxon>
        <taxon>Salpingoecidae</taxon>
        <taxon>Salpingoeca</taxon>
    </lineage>
</organism>
<dbReference type="KEGG" id="sre:PTSG_08987"/>
<evidence type="ECO:0000256" key="2">
    <source>
        <dbReference type="ARBA" id="ARBA00022630"/>
    </source>
</evidence>
<feature type="transmembrane region" description="Helical" evidence="7">
    <location>
        <begin position="80"/>
        <end position="98"/>
    </location>
</feature>
<keyword evidence="5" id="KW-0521">NADP</keyword>
<keyword evidence="2" id="KW-0285">Flavoprotein</keyword>
<dbReference type="OrthoDB" id="38045at2759"/>
<evidence type="ECO:0008006" key="10">
    <source>
        <dbReference type="Google" id="ProtNLM"/>
    </source>
</evidence>
<protein>
    <recommendedName>
        <fullName evidence="10">All-trans-retinol 13,14-reductase</fullName>
    </recommendedName>
</protein>
<dbReference type="eggNOG" id="KOG4254">
    <property type="taxonomic scope" value="Eukaryota"/>
</dbReference>
<dbReference type="PANTHER" id="PTHR46091:SF3">
    <property type="entry name" value="AMINE OXIDASE DOMAIN-CONTAINING PROTEIN"/>
    <property type="match status" value="1"/>
</dbReference>
<evidence type="ECO:0000256" key="4">
    <source>
        <dbReference type="ARBA" id="ARBA00022827"/>
    </source>
</evidence>
<evidence type="ECO:0000313" key="8">
    <source>
        <dbReference type="EMBL" id="EGD78109.1"/>
    </source>
</evidence>
<dbReference type="SUPFAM" id="SSF51905">
    <property type="entry name" value="FAD/NAD(P)-binding domain"/>
    <property type="match status" value="1"/>
</dbReference>
<dbReference type="STRING" id="946362.F2ULW0"/>